<feature type="region of interest" description="Disordered" evidence="1">
    <location>
        <begin position="1"/>
        <end position="29"/>
    </location>
</feature>
<dbReference type="Proteomes" id="UP001066276">
    <property type="component" value="Chromosome 12"/>
</dbReference>
<proteinExistence type="predicted"/>
<keyword evidence="3" id="KW-1185">Reference proteome</keyword>
<reference evidence="2" key="1">
    <citation type="journal article" date="2022" name="bioRxiv">
        <title>Sequencing and chromosome-scale assembly of the giantPleurodeles waltlgenome.</title>
        <authorList>
            <person name="Brown T."/>
            <person name="Elewa A."/>
            <person name="Iarovenko S."/>
            <person name="Subramanian E."/>
            <person name="Araus A.J."/>
            <person name="Petzold A."/>
            <person name="Susuki M."/>
            <person name="Suzuki K.-i.T."/>
            <person name="Hayashi T."/>
            <person name="Toyoda A."/>
            <person name="Oliveira C."/>
            <person name="Osipova E."/>
            <person name="Leigh N.D."/>
            <person name="Simon A."/>
            <person name="Yun M.H."/>
        </authorList>
    </citation>
    <scope>NUCLEOTIDE SEQUENCE</scope>
    <source>
        <strain evidence="2">20211129_DDA</strain>
        <tissue evidence="2">Liver</tissue>
    </source>
</reference>
<gene>
    <name evidence="2" type="ORF">NDU88_002152</name>
</gene>
<comment type="caution">
    <text evidence="2">The sequence shown here is derived from an EMBL/GenBank/DDBJ whole genome shotgun (WGS) entry which is preliminary data.</text>
</comment>
<evidence type="ECO:0000256" key="1">
    <source>
        <dbReference type="SAM" id="MobiDB-lite"/>
    </source>
</evidence>
<evidence type="ECO:0000313" key="2">
    <source>
        <dbReference type="EMBL" id="KAJ1081980.1"/>
    </source>
</evidence>
<evidence type="ECO:0000313" key="3">
    <source>
        <dbReference type="Proteomes" id="UP001066276"/>
    </source>
</evidence>
<dbReference type="EMBL" id="JANPWB010000016">
    <property type="protein sequence ID" value="KAJ1081980.1"/>
    <property type="molecule type" value="Genomic_DNA"/>
</dbReference>
<dbReference type="AlphaFoldDB" id="A0AAV7L2Y1"/>
<organism evidence="2 3">
    <name type="scientific">Pleurodeles waltl</name>
    <name type="common">Iberian ribbed newt</name>
    <dbReference type="NCBI Taxonomy" id="8319"/>
    <lineage>
        <taxon>Eukaryota</taxon>
        <taxon>Metazoa</taxon>
        <taxon>Chordata</taxon>
        <taxon>Craniata</taxon>
        <taxon>Vertebrata</taxon>
        <taxon>Euteleostomi</taxon>
        <taxon>Amphibia</taxon>
        <taxon>Batrachia</taxon>
        <taxon>Caudata</taxon>
        <taxon>Salamandroidea</taxon>
        <taxon>Salamandridae</taxon>
        <taxon>Pleurodelinae</taxon>
        <taxon>Pleurodeles</taxon>
    </lineage>
</organism>
<accession>A0AAV7L2Y1</accession>
<protein>
    <submittedName>
        <fullName evidence="2">Uncharacterized protein</fullName>
    </submittedName>
</protein>
<sequence>MAPSGPIIYPVHSRPNRAGGSQRRRGDERHRWLFPSPWVTSSVRIAAQGEPTETVVVRLATGEYATQRRAAEEKGPERLRSWRAAAGVPRLLGVPGALQMEMACRGRRRRGPWMETA</sequence>
<name>A0AAV7L2Y1_PLEWA</name>